<evidence type="ECO:0000256" key="3">
    <source>
        <dbReference type="ARBA" id="ARBA00022597"/>
    </source>
</evidence>
<protein>
    <recommendedName>
        <fullName evidence="6">PTS EIIA type-2 domain-containing protein</fullName>
    </recommendedName>
</protein>
<dbReference type="InterPro" id="IPR016152">
    <property type="entry name" value="PTrfase/Anion_transptr"/>
</dbReference>
<dbReference type="InterPro" id="IPR051541">
    <property type="entry name" value="PTS_SugarTrans_NitroReg"/>
</dbReference>
<evidence type="ECO:0000256" key="4">
    <source>
        <dbReference type="ARBA" id="ARBA00022679"/>
    </source>
</evidence>
<proteinExistence type="predicted"/>
<dbReference type="PANTHER" id="PTHR47738">
    <property type="entry name" value="PTS SYSTEM FRUCTOSE-LIKE EIIA COMPONENT-RELATED"/>
    <property type="match status" value="1"/>
</dbReference>
<evidence type="ECO:0000256" key="1">
    <source>
        <dbReference type="ARBA" id="ARBA00022448"/>
    </source>
</evidence>
<gene>
    <name evidence="7" type="ORF">CBF29_09030</name>
</gene>
<keyword evidence="8" id="KW-1185">Reference proteome</keyword>
<dbReference type="Proteomes" id="UP000287605">
    <property type="component" value="Unassembled WGS sequence"/>
</dbReference>
<dbReference type="RefSeq" id="WP_126809401.1">
    <property type="nucleotide sequence ID" value="NZ_NGKA01000013.1"/>
</dbReference>
<dbReference type="Gene3D" id="3.40.930.10">
    <property type="entry name" value="Mannitol-specific EII, Chain A"/>
    <property type="match status" value="1"/>
</dbReference>
<keyword evidence="4" id="KW-0808">Transferase</keyword>
<organism evidence="7 8">
    <name type="scientific">Vagococcus elongatus</name>
    <dbReference type="NCBI Taxonomy" id="180344"/>
    <lineage>
        <taxon>Bacteria</taxon>
        <taxon>Bacillati</taxon>
        <taxon>Bacillota</taxon>
        <taxon>Bacilli</taxon>
        <taxon>Lactobacillales</taxon>
        <taxon>Enterococcaceae</taxon>
        <taxon>Vagococcus</taxon>
    </lineage>
</organism>
<dbReference type="GO" id="GO:0009401">
    <property type="term" value="P:phosphoenolpyruvate-dependent sugar phosphotransferase system"/>
    <property type="evidence" value="ECO:0007669"/>
    <property type="project" value="UniProtKB-KW"/>
</dbReference>
<feature type="domain" description="PTS EIIA type-2" evidence="6">
    <location>
        <begin position="1"/>
        <end position="145"/>
    </location>
</feature>
<dbReference type="EMBL" id="NGKA01000013">
    <property type="protein sequence ID" value="RSU10717.1"/>
    <property type="molecule type" value="Genomic_DNA"/>
</dbReference>
<dbReference type="InterPro" id="IPR002178">
    <property type="entry name" value="PTS_EIIA_type-2_dom"/>
</dbReference>
<dbReference type="PROSITE" id="PS51094">
    <property type="entry name" value="PTS_EIIA_TYPE_2"/>
    <property type="match status" value="1"/>
</dbReference>
<keyword evidence="5" id="KW-0598">Phosphotransferase system</keyword>
<dbReference type="NCBIfam" id="TIGR00848">
    <property type="entry name" value="fruA"/>
    <property type="match status" value="1"/>
</dbReference>
<keyword evidence="3" id="KW-0762">Sugar transport</keyword>
<dbReference type="AlphaFoldDB" id="A0A430ARP0"/>
<evidence type="ECO:0000313" key="7">
    <source>
        <dbReference type="EMBL" id="RSU10717.1"/>
    </source>
</evidence>
<dbReference type="GO" id="GO:0016020">
    <property type="term" value="C:membrane"/>
    <property type="evidence" value="ECO:0007669"/>
    <property type="project" value="InterPro"/>
</dbReference>
<dbReference type="SUPFAM" id="SSF55804">
    <property type="entry name" value="Phoshotransferase/anion transport protein"/>
    <property type="match status" value="1"/>
</dbReference>
<evidence type="ECO:0000256" key="2">
    <source>
        <dbReference type="ARBA" id="ARBA00022553"/>
    </source>
</evidence>
<keyword evidence="2" id="KW-0597">Phosphoprotein</keyword>
<evidence type="ECO:0000259" key="6">
    <source>
        <dbReference type="PROSITE" id="PS51094"/>
    </source>
</evidence>
<accession>A0A430ARP0</accession>
<dbReference type="CDD" id="cd00211">
    <property type="entry name" value="PTS_IIA_fru"/>
    <property type="match status" value="1"/>
</dbReference>
<comment type="caution">
    <text evidence="7">The sequence shown here is derived from an EMBL/GenBank/DDBJ whole genome shotgun (WGS) entry which is preliminary data.</text>
</comment>
<keyword evidence="1" id="KW-0813">Transport</keyword>
<evidence type="ECO:0000313" key="8">
    <source>
        <dbReference type="Proteomes" id="UP000287605"/>
    </source>
</evidence>
<sequence>MISQNHIFLNQQCKSQHEMFDFLANAIVSLGYGKNARQIKKALIQREKESTTGMMDGFAIPHAKSAAISSPAVIVVKNNIPLEWQSMDGEKIHVVIGLFIPEDEAGTTHLQMLSKISRMLMNEEKKQLIKEAHNEEEILSVIQESITN</sequence>
<reference evidence="7 8" key="1">
    <citation type="submission" date="2017-05" db="EMBL/GenBank/DDBJ databases">
        <title>Vagococcus spp. assemblies.</title>
        <authorList>
            <person name="Gulvik C.A."/>
        </authorList>
    </citation>
    <scope>NUCLEOTIDE SEQUENCE [LARGE SCALE GENOMIC DNA]</scope>
    <source>
        <strain evidence="7 8">CCUG 51432</strain>
    </source>
</reference>
<dbReference type="OrthoDB" id="95460at2"/>
<dbReference type="InterPro" id="IPR004715">
    <property type="entry name" value="PTS_IIA_fruc"/>
</dbReference>
<evidence type="ECO:0000256" key="5">
    <source>
        <dbReference type="ARBA" id="ARBA00022683"/>
    </source>
</evidence>
<dbReference type="Pfam" id="PF00359">
    <property type="entry name" value="PTS_EIIA_2"/>
    <property type="match status" value="1"/>
</dbReference>
<name>A0A430ARP0_9ENTE</name>
<dbReference type="GO" id="GO:0008982">
    <property type="term" value="F:protein-N(PI)-phosphohistidine-sugar phosphotransferase activity"/>
    <property type="evidence" value="ECO:0007669"/>
    <property type="project" value="InterPro"/>
</dbReference>